<keyword evidence="6" id="KW-0851">Voltage-gated channel</keyword>
<gene>
    <name evidence="16" type="ORF">EB796_021303</name>
</gene>
<evidence type="ECO:0000313" key="16">
    <source>
        <dbReference type="EMBL" id="KAF6020405.1"/>
    </source>
</evidence>
<feature type="transmembrane region" description="Helical" evidence="14">
    <location>
        <begin position="365"/>
        <end position="386"/>
    </location>
</feature>
<dbReference type="AlphaFoldDB" id="A0A7J7J2T1"/>
<keyword evidence="9" id="KW-0406">Ion transport</keyword>
<feature type="transmembrane region" description="Helical" evidence="14">
    <location>
        <begin position="398"/>
        <end position="417"/>
    </location>
</feature>
<dbReference type="Pfam" id="PF00520">
    <property type="entry name" value="Ion_trans"/>
    <property type="match status" value="1"/>
</dbReference>
<dbReference type="GO" id="GO:0032590">
    <property type="term" value="C:dendrite membrane"/>
    <property type="evidence" value="ECO:0007669"/>
    <property type="project" value="TreeGrafter"/>
</dbReference>
<evidence type="ECO:0000256" key="7">
    <source>
        <dbReference type="ARBA" id="ARBA00022958"/>
    </source>
</evidence>
<dbReference type="InterPro" id="IPR027359">
    <property type="entry name" value="Volt_channel_dom_sf"/>
</dbReference>
<dbReference type="Proteomes" id="UP000593567">
    <property type="component" value="Unassembled WGS sequence"/>
</dbReference>
<evidence type="ECO:0000256" key="6">
    <source>
        <dbReference type="ARBA" id="ARBA00022882"/>
    </source>
</evidence>
<keyword evidence="11" id="KW-0407">Ion channel</keyword>
<dbReference type="GO" id="GO:0005251">
    <property type="term" value="F:delayed rectifier potassium channel activity"/>
    <property type="evidence" value="ECO:0007669"/>
    <property type="project" value="TreeGrafter"/>
</dbReference>
<comment type="similarity">
    <text evidence="12">Belongs to the potassium channel family. C (Shaw) (TC 1.A.1.2) subfamily. Shaw sub-subfamily.</text>
</comment>
<dbReference type="InterPro" id="IPR011333">
    <property type="entry name" value="SKP1/BTB/POZ_sf"/>
</dbReference>
<keyword evidence="8 14" id="KW-1133">Transmembrane helix</keyword>
<evidence type="ECO:0000256" key="14">
    <source>
        <dbReference type="SAM" id="Phobius"/>
    </source>
</evidence>
<name>A0A7J7J2T1_BUGNE</name>
<dbReference type="PRINTS" id="PR01498">
    <property type="entry name" value="SHAWCHANNEL"/>
</dbReference>
<reference evidence="16" key="1">
    <citation type="submission" date="2020-06" db="EMBL/GenBank/DDBJ databases">
        <title>Draft genome of Bugula neritina, a colonial animal packing powerful symbionts and potential medicines.</title>
        <authorList>
            <person name="Rayko M."/>
        </authorList>
    </citation>
    <scope>NUCLEOTIDE SEQUENCE [LARGE SCALE GENOMIC DNA]</scope>
    <source>
        <strain evidence="16">Kwan_BN1</strain>
    </source>
</reference>
<keyword evidence="17" id="KW-1185">Reference proteome</keyword>
<dbReference type="PANTHER" id="PTHR11537:SF252">
    <property type="entry name" value="POTASSIUM VOLTAGE-GATED CHANNEL PROTEIN SHAW"/>
    <property type="match status" value="1"/>
</dbReference>
<evidence type="ECO:0000256" key="2">
    <source>
        <dbReference type="ARBA" id="ARBA00022448"/>
    </source>
</evidence>
<dbReference type="Gene3D" id="3.30.710.10">
    <property type="entry name" value="Potassium Channel Kv1.1, Chain A"/>
    <property type="match status" value="1"/>
</dbReference>
<feature type="transmembrane region" description="Helical" evidence="14">
    <location>
        <begin position="207"/>
        <end position="228"/>
    </location>
</feature>
<dbReference type="InterPro" id="IPR028325">
    <property type="entry name" value="VG_K_chnl"/>
</dbReference>
<dbReference type="EMBL" id="VXIV02003177">
    <property type="protein sequence ID" value="KAF6020405.1"/>
    <property type="molecule type" value="Genomic_DNA"/>
</dbReference>
<keyword evidence="4 14" id="KW-0812">Transmembrane</keyword>
<dbReference type="SUPFAM" id="SSF54695">
    <property type="entry name" value="POZ domain"/>
    <property type="match status" value="1"/>
</dbReference>
<keyword evidence="5" id="KW-0631">Potassium channel</keyword>
<dbReference type="Gene3D" id="1.10.287.70">
    <property type="match status" value="1"/>
</dbReference>
<evidence type="ECO:0000256" key="5">
    <source>
        <dbReference type="ARBA" id="ARBA00022826"/>
    </source>
</evidence>
<dbReference type="GO" id="GO:0001508">
    <property type="term" value="P:action potential"/>
    <property type="evidence" value="ECO:0007669"/>
    <property type="project" value="TreeGrafter"/>
</dbReference>
<evidence type="ECO:0000313" key="17">
    <source>
        <dbReference type="Proteomes" id="UP000593567"/>
    </source>
</evidence>
<feature type="transmembrane region" description="Helical" evidence="14">
    <location>
        <begin position="424"/>
        <end position="449"/>
    </location>
</feature>
<dbReference type="SUPFAM" id="SSF81324">
    <property type="entry name" value="Voltage-gated potassium channels"/>
    <property type="match status" value="1"/>
</dbReference>
<dbReference type="InterPro" id="IPR003974">
    <property type="entry name" value="K_chnl_volt-dep_Kv3"/>
</dbReference>
<evidence type="ECO:0000256" key="3">
    <source>
        <dbReference type="ARBA" id="ARBA00022538"/>
    </source>
</evidence>
<dbReference type="SMART" id="SM00225">
    <property type="entry name" value="BTB"/>
    <property type="match status" value="1"/>
</dbReference>
<dbReference type="Pfam" id="PF02214">
    <property type="entry name" value="BTB_2"/>
    <property type="match status" value="1"/>
</dbReference>
<accession>A0A7J7J2T1</accession>
<feature type="region of interest" description="Disordered" evidence="13">
    <location>
        <begin position="484"/>
        <end position="510"/>
    </location>
</feature>
<dbReference type="InterPro" id="IPR005821">
    <property type="entry name" value="Ion_trans_dom"/>
</dbReference>
<dbReference type="GO" id="GO:0045211">
    <property type="term" value="C:postsynaptic membrane"/>
    <property type="evidence" value="ECO:0007669"/>
    <property type="project" value="TreeGrafter"/>
</dbReference>
<dbReference type="PRINTS" id="PR01491">
    <property type="entry name" value="KVCHANNEL"/>
</dbReference>
<organism evidence="16 17">
    <name type="scientific">Bugula neritina</name>
    <name type="common">Brown bryozoan</name>
    <name type="synonym">Sertularia neritina</name>
    <dbReference type="NCBI Taxonomy" id="10212"/>
    <lineage>
        <taxon>Eukaryota</taxon>
        <taxon>Metazoa</taxon>
        <taxon>Spiralia</taxon>
        <taxon>Lophotrochozoa</taxon>
        <taxon>Bryozoa</taxon>
        <taxon>Gymnolaemata</taxon>
        <taxon>Cheilostomatida</taxon>
        <taxon>Flustrina</taxon>
        <taxon>Buguloidea</taxon>
        <taxon>Bugulidae</taxon>
        <taxon>Bugula</taxon>
    </lineage>
</organism>
<evidence type="ECO:0000256" key="8">
    <source>
        <dbReference type="ARBA" id="ARBA00022989"/>
    </source>
</evidence>
<evidence type="ECO:0000256" key="12">
    <source>
        <dbReference type="ARBA" id="ARBA00061303"/>
    </source>
</evidence>
<evidence type="ECO:0000256" key="1">
    <source>
        <dbReference type="ARBA" id="ARBA00004141"/>
    </source>
</evidence>
<proteinExistence type="inferred from homology"/>
<keyword evidence="10 14" id="KW-0472">Membrane</keyword>
<dbReference type="GO" id="GO:0008076">
    <property type="term" value="C:voltage-gated potassium channel complex"/>
    <property type="evidence" value="ECO:0007669"/>
    <property type="project" value="InterPro"/>
</dbReference>
<feature type="domain" description="BTB" evidence="15">
    <location>
        <begin position="45"/>
        <end position="145"/>
    </location>
</feature>
<dbReference type="GO" id="GO:0043679">
    <property type="term" value="C:axon terminus"/>
    <property type="evidence" value="ECO:0007669"/>
    <property type="project" value="TreeGrafter"/>
</dbReference>
<sequence>MMCPISFICTGVQNKHNARKVLYISCLYAVAPTEYAHCTMTDADHRVIVNVGGIRHETYKATLKKIPATRLSKLTESLVNYDPVLNEYFFDRHPGVFSQILNYYRTGQLHYPTDVCGPLFENELQYWGLDFNQVEPCCWMTYTGHRNTEEVLGILDQLDLDTEKPSEEEIMKKFNLEEDFKTGSLSKGQQWRVKVYTLFDEPNSSKWAKFVSVASIFFIVISIATFCLKTHPDLQKPSIVRIAFTEEGNVTSGWSLQKQSLEPHSAFFWIETVCNCWFTFELIVRFIVCPKKSSFCKDIINIIDFIATLTFYADVIIKVFGNNSTETDIVEFVSMIRIMRLLKFTRHSSGLRILIHTFKASIRELTLLIFFLVLFIIIFASLIFYAERLQYNPNNDFISIPNGLWWAIVTMTTVGYGDMSPKTYFGMFVGSACALMGVLTIALPVPVIVSHFTMFYTHTQARSKLPKQRRRVVAVEKLRPTKPALARPGASNVGGPPSGGGSYGRTARRGTTTRISQTVKMGNNPPGLSAEEKIPMLPVVTSTHYSSDVPSIGEGLAKFGDGSQFKSNSPNLQPFVEKIQSADTPDSALVSIKDLTQHPVKLDGGNPFRQNCKVLPSLDNADADKPDIVDLEVEKPKHSSIPTIDGMLAKSEGNEVSEKAQNGDKGAVITSTPVTIIEKNCISTS</sequence>
<comment type="caution">
    <text evidence="16">The sequence shown here is derived from an EMBL/GenBank/DDBJ whole genome shotgun (WGS) entry which is preliminary data.</text>
</comment>
<dbReference type="PRINTS" id="PR00169">
    <property type="entry name" value="KCHANNEL"/>
</dbReference>
<evidence type="ECO:0000256" key="9">
    <source>
        <dbReference type="ARBA" id="ARBA00023065"/>
    </source>
</evidence>
<evidence type="ECO:0000256" key="13">
    <source>
        <dbReference type="SAM" id="MobiDB-lite"/>
    </source>
</evidence>
<dbReference type="GO" id="GO:0051260">
    <property type="term" value="P:protein homooligomerization"/>
    <property type="evidence" value="ECO:0007669"/>
    <property type="project" value="InterPro"/>
</dbReference>
<evidence type="ECO:0000256" key="10">
    <source>
        <dbReference type="ARBA" id="ARBA00023136"/>
    </source>
</evidence>
<dbReference type="GO" id="GO:0042734">
    <property type="term" value="C:presynaptic membrane"/>
    <property type="evidence" value="ECO:0007669"/>
    <property type="project" value="TreeGrafter"/>
</dbReference>
<dbReference type="Gene3D" id="1.20.120.350">
    <property type="entry name" value="Voltage-gated potassium channels. Chain C"/>
    <property type="match status" value="1"/>
</dbReference>
<comment type="subcellular location">
    <subcellularLocation>
        <location evidence="1">Membrane</location>
        <topology evidence="1">Multi-pass membrane protein</topology>
    </subcellularLocation>
</comment>
<dbReference type="FunFam" id="1.10.287.70:FF:000002">
    <property type="entry name" value="Potassium voltage-gated channel subfamily a member"/>
    <property type="match status" value="1"/>
</dbReference>
<keyword evidence="7" id="KW-0630">Potassium</keyword>
<keyword evidence="2" id="KW-0813">Transport</keyword>
<dbReference type="InterPro" id="IPR003968">
    <property type="entry name" value="K_chnl_volt-dep_Kv"/>
</dbReference>
<dbReference type="GO" id="GO:0032809">
    <property type="term" value="C:neuronal cell body membrane"/>
    <property type="evidence" value="ECO:0007669"/>
    <property type="project" value="TreeGrafter"/>
</dbReference>
<dbReference type="PANTHER" id="PTHR11537">
    <property type="entry name" value="VOLTAGE-GATED POTASSIUM CHANNEL"/>
    <property type="match status" value="1"/>
</dbReference>
<dbReference type="FunFam" id="1.20.120.350:FF:000074">
    <property type="entry name" value="SHaW family of potassium channels"/>
    <property type="match status" value="1"/>
</dbReference>
<evidence type="ECO:0000256" key="11">
    <source>
        <dbReference type="ARBA" id="ARBA00023303"/>
    </source>
</evidence>
<keyword evidence="3" id="KW-0633">Potassium transport</keyword>
<evidence type="ECO:0000256" key="4">
    <source>
        <dbReference type="ARBA" id="ARBA00022692"/>
    </source>
</evidence>
<dbReference type="InterPro" id="IPR003131">
    <property type="entry name" value="T1-type_BTB"/>
</dbReference>
<evidence type="ECO:0000259" key="15">
    <source>
        <dbReference type="SMART" id="SM00225"/>
    </source>
</evidence>
<dbReference type="OrthoDB" id="10025005at2759"/>
<protein>
    <submittedName>
        <fullName evidence="16">Shaw</fullName>
    </submittedName>
</protein>
<dbReference type="FunFam" id="3.30.710.10:FF:000020">
    <property type="entry name" value="Potassium voltage-gated channel protein Shaw"/>
    <property type="match status" value="1"/>
</dbReference>
<dbReference type="InterPro" id="IPR000210">
    <property type="entry name" value="BTB/POZ_dom"/>
</dbReference>